<keyword evidence="4 6" id="KW-0472">Membrane</keyword>
<dbReference type="Proteomes" id="UP000233730">
    <property type="component" value="Unassembled WGS sequence"/>
</dbReference>
<comment type="subcellular location">
    <subcellularLocation>
        <location evidence="1">Membrane</location>
    </subcellularLocation>
</comment>
<dbReference type="InterPro" id="IPR006479">
    <property type="entry name" value="Holin"/>
</dbReference>
<accession>A0A2N3QHN8</accession>
<dbReference type="EMBL" id="PCGZ01000005">
    <property type="protein sequence ID" value="PKU90772.1"/>
    <property type="molecule type" value="Genomic_DNA"/>
</dbReference>
<sequence>MTSPVNTTNTTATQNETATGDAQRDPAEELPGMTGERVRSIVAVIVTTYALVQSILAARGINPLPFTSDQVSTAVFAVIGLAGSIYNWWTHNAVTIEAYKGKMLTQSLKLAKHAGDDKAGE</sequence>
<evidence type="ECO:0000256" key="2">
    <source>
        <dbReference type="ARBA" id="ARBA00022692"/>
    </source>
</evidence>
<proteinExistence type="predicted"/>
<name>A0A2N3QHN8_9BIFI</name>
<evidence type="ECO:0000256" key="3">
    <source>
        <dbReference type="ARBA" id="ARBA00022989"/>
    </source>
</evidence>
<evidence type="ECO:0000256" key="6">
    <source>
        <dbReference type="SAM" id="Phobius"/>
    </source>
</evidence>
<dbReference type="RefSeq" id="WP_101429862.1">
    <property type="nucleotide sequence ID" value="NZ_PCGZ01000005.1"/>
</dbReference>
<dbReference type="Pfam" id="PF04688">
    <property type="entry name" value="Holin_SPP1"/>
    <property type="match status" value="1"/>
</dbReference>
<evidence type="ECO:0000256" key="5">
    <source>
        <dbReference type="SAM" id="MobiDB-lite"/>
    </source>
</evidence>
<evidence type="ECO:0000256" key="4">
    <source>
        <dbReference type="ARBA" id="ARBA00023136"/>
    </source>
</evidence>
<feature type="compositionally biased region" description="Low complexity" evidence="5">
    <location>
        <begin position="1"/>
        <end position="19"/>
    </location>
</feature>
<dbReference type="AlphaFoldDB" id="A0A2N3QHN8"/>
<evidence type="ECO:0000313" key="7">
    <source>
        <dbReference type="EMBL" id="PKU90772.1"/>
    </source>
</evidence>
<keyword evidence="2 6" id="KW-0812">Transmembrane</keyword>
<protein>
    <submittedName>
        <fullName evidence="7">Holin, SPP1 family</fullName>
    </submittedName>
</protein>
<evidence type="ECO:0000256" key="1">
    <source>
        <dbReference type="ARBA" id="ARBA00004370"/>
    </source>
</evidence>
<comment type="caution">
    <text evidence="7">The sequence shown here is derived from an EMBL/GenBank/DDBJ whole genome shotgun (WGS) entry which is preliminary data.</text>
</comment>
<gene>
    <name evidence="7" type="ORF">CQR46_0968</name>
</gene>
<dbReference type="GO" id="GO:0016020">
    <property type="term" value="C:membrane"/>
    <property type="evidence" value="ECO:0007669"/>
    <property type="project" value="UniProtKB-SubCell"/>
</dbReference>
<feature type="region of interest" description="Disordered" evidence="5">
    <location>
        <begin position="1"/>
        <end position="33"/>
    </location>
</feature>
<feature type="transmembrane region" description="Helical" evidence="6">
    <location>
        <begin position="38"/>
        <end position="58"/>
    </location>
</feature>
<feature type="transmembrane region" description="Helical" evidence="6">
    <location>
        <begin position="70"/>
        <end position="89"/>
    </location>
</feature>
<keyword evidence="3 6" id="KW-1133">Transmembrane helix</keyword>
<evidence type="ECO:0000313" key="8">
    <source>
        <dbReference type="Proteomes" id="UP000233730"/>
    </source>
</evidence>
<reference evidence="7 8" key="1">
    <citation type="submission" date="2017-10" db="EMBL/GenBank/DDBJ databases">
        <title>Bifidobacterium genomics.</title>
        <authorList>
            <person name="Lugli G.A."/>
            <person name="Milani C."/>
            <person name="Mancabelli L."/>
        </authorList>
    </citation>
    <scope>NUCLEOTIDE SEQUENCE [LARGE SCALE GENOMIC DNA]</scope>
    <source>
        <strain evidence="7 8">1524B</strain>
    </source>
</reference>
<organism evidence="7 8">
    <name type="scientific">Bifidobacterium pseudolongum subsp. globosum</name>
    <dbReference type="NCBI Taxonomy" id="1690"/>
    <lineage>
        <taxon>Bacteria</taxon>
        <taxon>Bacillati</taxon>
        <taxon>Actinomycetota</taxon>
        <taxon>Actinomycetes</taxon>
        <taxon>Bifidobacteriales</taxon>
        <taxon>Bifidobacteriaceae</taxon>
        <taxon>Bifidobacterium</taxon>
    </lineage>
</organism>